<dbReference type="PROSITE" id="PS50011">
    <property type="entry name" value="PROTEIN_KINASE_DOM"/>
    <property type="match status" value="1"/>
</dbReference>
<dbReference type="SUPFAM" id="SSF48452">
    <property type="entry name" value="TPR-like"/>
    <property type="match status" value="2"/>
</dbReference>
<evidence type="ECO:0000259" key="10">
    <source>
        <dbReference type="PROSITE" id="PS50011"/>
    </source>
</evidence>
<dbReference type="Pfam" id="PF13424">
    <property type="entry name" value="TPR_12"/>
    <property type="match status" value="1"/>
</dbReference>
<feature type="region of interest" description="Disordered" evidence="9">
    <location>
        <begin position="164"/>
        <end position="183"/>
    </location>
</feature>
<keyword evidence="1" id="KW-0723">Serine/threonine-protein kinase</keyword>
<comment type="catalytic activity">
    <reaction evidence="7">
        <text>L-seryl-[protein] + ATP = O-phospho-L-seryl-[protein] + ADP + H(+)</text>
        <dbReference type="Rhea" id="RHEA:17989"/>
        <dbReference type="Rhea" id="RHEA-COMP:9863"/>
        <dbReference type="Rhea" id="RHEA-COMP:11604"/>
        <dbReference type="ChEBI" id="CHEBI:15378"/>
        <dbReference type="ChEBI" id="CHEBI:29999"/>
        <dbReference type="ChEBI" id="CHEBI:30616"/>
        <dbReference type="ChEBI" id="CHEBI:83421"/>
        <dbReference type="ChEBI" id="CHEBI:456216"/>
        <dbReference type="EC" id="2.7.11.1"/>
    </reaction>
</comment>
<evidence type="ECO:0000256" key="1">
    <source>
        <dbReference type="ARBA" id="ARBA00022527"/>
    </source>
</evidence>
<dbReference type="Gene3D" id="1.25.40.10">
    <property type="entry name" value="Tetratricopeptide repeat domain"/>
    <property type="match status" value="1"/>
</dbReference>
<dbReference type="SUPFAM" id="SSF52540">
    <property type="entry name" value="P-loop containing nucleoside triphosphate hydrolases"/>
    <property type="match status" value="1"/>
</dbReference>
<keyword evidence="5 8" id="KW-0067">ATP-binding</keyword>
<organism evidence="11 12">
    <name type="scientific">Eiseniibacteriota bacterium</name>
    <dbReference type="NCBI Taxonomy" id="2212470"/>
    <lineage>
        <taxon>Bacteria</taxon>
        <taxon>Candidatus Eiseniibacteriota</taxon>
    </lineage>
</organism>
<dbReference type="Pfam" id="PF25872">
    <property type="entry name" value="HTH_77"/>
    <property type="match status" value="1"/>
</dbReference>
<dbReference type="Gene3D" id="3.40.50.300">
    <property type="entry name" value="P-loop containing nucleotide triphosphate hydrolases"/>
    <property type="match status" value="1"/>
</dbReference>
<accession>A0A7Y2E6C8</accession>
<feature type="domain" description="Protein kinase" evidence="10">
    <location>
        <begin position="12"/>
        <end position="281"/>
    </location>
</feature>
<dbReference type="CDD" id="cd14014">
    <property type="entry name" value="STKc_PknB_like"/>
    <property type="match status" value="1"/>
</dbReference>
<dbReference type="Proteomes" id="UP000547674">
    <property type="component" value="Unassembled WGS sequence"/>
</dbReference>
<dbReference type="GO" id="GO:0005524">
    <property type="term" value="F:ATP binding"/>
    <property type="evidence" value="ECO:0007669"/>
    <property type="project" value="UniProtKB-UniRule"/>
</dbReference>
<dbReference type="InterPro" id="IPR011009">
    <property type="entry name" value="Kinase-like_dom_sf"/>
</dbReference>
<protein>
    <submittedName>
        <fullName evidence="11">Protein kinase</fullName>
    </submittedName>
</protein>
<evidence type="ECO:0000256" key="9">
    <source>
        <dbReference type="SAM" id="MobiDB-lite"/>
    </source>
</evidence>
<sequence length="1028" mass="111062">MSLVPGSELGSYQIHDRIGAGGMGEVYRATDTRLGREVAIKVLPSEVAADPDRLARFEREARTVASLNHPNIVTLHSIEDSDGVRFLTMELVEGKSLDHEVVSGGLPADRVITLGKAIASALAAAHSRGVVHRDLKPQNIMVTHHNLVKVLDFGLAKLEEPEVNDETIDAQTTPLPLSDPGQVVGTLPYMAPEQLRGEPAEARTDLFALGVVLYELATGKRPFEGATSGVLSSAILRDAPTSLSRLRADVPPDLDRVISRCLEKEVGARFRSAEDVGYELTNIGKGTSSRVGGRAAETDLFIPPPKPSTELLGREENLTEAIETLTNGARVLTISGYGGTGKTRFSIELFRRLAPDYGGGAAFISLASVTDSSEVLPYISASLDIAEAHGRSALEGLTAVLVDRPVLLVLDNLEQVIDAAGDLADLVAQCPNLQIIATSRAPLKIGAEVEFVLPPLALPQAAEDSPEALEACPSVALFVNRAAKVKPGFKLSQENASAIASICRRLDGLPLALELAAARVRILEPIKLLQRLDHALDLLTSGDRDLPLRQKTLRATISWSYSLLEAPEQQLLRRCSVFHEGWTFEAMEHVCYEEDERWRGLDELESLVEKGLVRVVGNGERYALLETIRAFSAEQLHAGGESEETQAKHAAWFTAFADERAEEFRGTLQTNAVRQLRDDNENIMAAIHWLSSRAKQDGDALENGLLLCGFMDWFWHVTGQHNTARHLLDNLLELTLDRPPSRGRALAYLAAGMVSITTGAIEQSLDEWTRGYQDGIALGDDVIASEGGMGMGYVHLSAGRLDEALPPLDDSISRASGGVNEFIEALSMTIKGMLLFQQGNLDDGIELVEDAQKIQRRINDCEGGGIALSFLAQMHFAKGDLTQARELYAESLATFTAVGDRPEIARVHCETGWTALADKDSSGAKKAFRRAVLAYEEVGSPRGTGLALLGLAAVEATEGRSDRAVAIAEAARSLTERAGVVCDHPMDPGVVERIEKLKVDLKPQDVDVILEEASELSPSEVLAMVGQQ</sequence>
<dbReference type="PANTHER" id="PTHR47691">
    <property type="entry name" value="REGULATOR-RELATED"/>
    <property type="match status" value="1"/>
</dbReference>
<dbReference type="SMART" id="SM00220">
    <property type="entry name" value="S_TKc"/>
    <property type="match status" value="1"/>
</dbReference>
<gene>
    <name evidence="11" type="ORF">HKN21_00395</name>
</gene>
<feature type="binding site" evidence="8">
    <location>
        <position position="41"/>
    </location>
    <ligand>
        <name>ATP</name>
        <dbReference type="ChEBI" id="CHEBI:30616"/>
    </ligand>
</feature>
<dbReference type="InterPro" id="IPR000719">
    <property type="entry name" value="Prot_kinase_dom"/>
</dbReference>
<dbReference type="AlphaFoldDB" id="A0A7Y2E6C8"/>
<dbReference type="Gene3D" id="3.30.200.20">
    <property type="entry name" value="Phosphorylase Kinase, domain 1"/>
    <property type="match status" value="1"/>
</dbReference>
<dbReference type="InterPro" id="IPR058852">
    <property type="entry name" value="HTH_77"/>
</dbReference>
<dbReference type="GO" id="GO:0004674">
    <property type="term" value="F:protein serine/threonine kinase activity"/>
    <property type="evidence" value="ECO:0007669"/>
    <property type="project" value="UniProtKB-KW"/>
</dbReference>
<dbReference type="PRINTS" id="PR00364">
    <property type="entry name" value="DISEASERSIST"/>
</dbReference>
<evidence type="ECO:0000256" key="2">
    <source>
        <dbReference type="ARBA" id="ARBA00022679"/>
    </source>
</evidence>
<reference evidence="11 12" key="1">
    <citation type="submission" date="2020-03" db="EMBL/GenBank/DDBJ databases">
        <title>Metabolic flexibility allows generalist bacteria to become dominant in a frequently disturbed ecosystem.</title>
        <authorList>
            <person name="Chen Y.-J."/>
            <person name="Leung P.M."/>
            <person name="Bay S.K."/>
            <person name="Hugenholtz P."/>
            <person name="Kessler A.J."/>
            <person name="Shelley G."/>
            <person name="Waite D.W."/>
            <person name="Cook P.L."/>
            <person name="Greening C."/>
        </authorList>
    </citation>
    <scope>NUCLEOTIDE SEQUENCE [LARGE SCALE GENOMIC DNA]</scope>
    <source>
        <strain evidence="11">SS_bin_28</strain>
    </source>
</reference>
<dbReference type="EMBL" id="JABDJR010000008">
    <property type="protein sequence ID" value="NNF05192.1"/>
    <property type="molecule type" value="Genomic_DNA"/>
</dbReference>
<keyword evidence="3 8" id="KW-0547">Nucleotide-binding</keyword>
<evidence type="ECO:0000313" key="12">
    <source>
        <dbReference type="Proteomes" id="UP000547674"/>
    </source>
</evidence>
<evidence type="ECO:0000313" key="11">
    <source>
        <dbReference type="EMBL" id="NNF05192.1"/>
    </source>
</evidence>
<keyword evidence="4 11" id="KW-0418">Kinase</keyword>
<dbReference type="InterPro" id="IPR008271">
    <property type="entry name" value="Ser/Thr_kinase_AS"/>
</dbReference>
<dbReference type="SUPFAM" id="SSF56112">
    <property type="entry name" value="Protein kinase-like (PK-like)"/>
    <property type="match status" value="1"/>
</dbReference>
<dbReference type="FunFam" id="3.30.200.20:FF:000035">
    <property type="entry name" value="Serine/threonine protein kinase Stk1"/>
    <property type="match status" value="1"/>
</dbReference>
<dbReference type="InterPro" id="IPR027417">
    <property type="entry name" value="P-loop_NTPase"/>
</dbReference>
<dbReference type="InterPro" id="IPR017441">
    <property type="entry name" value="Protein_kinase_ATP_BS"/>
</dbReference>
<evidence type="ECO:0000256" key="6">
    <source>
        <dbReference type="ARBA" id="ARBA00047899"/>
    </source>
</evidence>
<dbReference type="Gene3D" id="1.10.510.10">
    <property type="entry name" value="Transferase(Phosphotransferase) domain 1"/>
    <property type="match status" value="1"/>
</dbReference>
<proteinExistence type="predicted"/>
<dbReference type="PROSITE" id="PS00108">
    <property type="entry name" value="PROTEIN_KINASE_ST"/>
    <property type="match status" value="1"/>
</dbReference>
<evidence type="ECO:0000256" key="3">
    <source>
        <dbReference type="ARBA" id="ARBA00022741"/>
    </source>
</evidence>
<dbReference type="Pfam" id="PF00069">
    <property type="entry name" value="Pkinase"/>
    <property type="match status" value="1"/>
</dbReference>
<dbReference type="PROSITE" id="PS00107">
    <property type="entry name" value="PROTEIN_KINASE_ATP"/>
    <property type="match status" value="1"/>
</dbReference>
<name>A0A7Y2E6C8_UNCEI</name>
<dbReference type="InterPro" id="IPR011990">
    <property type="entry name" value="TPR-like_helical_dom_sf"/>
</dbReference>
<evidence type="ECO:0000256" key="5">
    <source>
        <dbReference type="ARBA" id="ARBA00022840"/>
    </source>
</evidence>
<comment type="caution">
    <text evidence="11">The sequence shown here is derived from an EMBL/GenBank/DDBJ whole genome shotgun (WGS) entry which is preliminary data.</text>
</comment>
<evidence type="ECO:0000256" key="4">
    <source>
        <dbReference type="ARBA" id="ARBA00022777"/>
    </source>
</evidence>
<comment type="catalytic activity">
    <reaction evidence="6">
        <text>L-threonyl-[protein] + ATP = O-phospho-L-threonyl-[protein] + ADP + H(+)</text>
        <dbReference type="Rhea" id="RHEA:46608"/>
        <dbReference type="Rhea" id="RHEA-COMP:11060"/>
        <dbReference type="Rhea" id="RHEA-COMP:11605"/>
        <dbReference type="ChEBI" id="CHEBI:15378"/>
        <dbReference type="ChEBI" id="CHEBI:30013"/>
        <dbReference type="ChEBI" id="CHEBI:30616"/>
        <dbReference type="ChEBI" id="CHEBI:61977"/>
        <dbReference type="ChEBI" id="CHEBI:456216"/>
        <dbReference type="EC" id="2.7.11.1"/>
    </reaction>
</comment>
<dbReference type="PANTHER" id="PTHR47691:SF3">
    <property type="entry name" value="HTH-TYPE TRANSCRIPTIONAL REGULATOR RV0890C-RELATED"/>
    <property type="match status" value="1"/>
</dbReference>
<evidence type="ECO:0000256" key="8">
    <source>
        <dbReference type="PROSITE-ProRule" id="PRU10141"/>
    </source>
</evidence>
<keyword evidence="2" id="KW-0808">Transferase</keyword>
<evidence type="ECO:0000256" key="7">
    <source>
        <dbReference type="ARBA" id="ARBA00048679"/>
    </source>
</evidence>